<dbReference type="PROSITE" id="PS01230">
    <property type="entry name" value="TRMA_1"/>
    <property type="match status" value="1"/>
</dbReference>
<dbReference type="PANTHER" id="PTHR11061">
    <property type="entry name" value="RNA M5U METHYLTRANSFERASE"/>
    <property type="match status" value="1"/>
</dbReference>
<accession>A0A6M4JH46</accession>
<dbReference type="RefSeq" id="WP_171113319.1">
    <property type="nucleotide sequence ID" value="NZ_CP053097.1"/>
</dbReference>
<feature type="active site" evidence="5">
    <location>
        <position position="400"/>
    </location>
</feature>
<dbReference type="SUPFAM" id="SSF53335">
    <property type="entry name" value="S-adenosyl-L-methionine-dependent methyltransferases"/>
    <property type="match status" value="1"/>
</dbReference>
<keyword evidence="7" id="KW-1185">Reference proteome</keyword>
<dbReference type="EC" id="2.1.1.190" evidence="6"/>
<feature type="active site" description="Nucleophile" evidence="4">
    <location>
        <position position="400"/>
    </location>
</feature>
<evidence type="ECO:0000256" key="1">
    <source>
        <dbReference type="ARBA" id="ARBA00022603"/>
    </source>
</evidence>
<reference evidence="6 7" key="1">
    <citation type="submission" date="2020-05" db="EMBL/GenBank/DDBJ databases">
        <title>Novel Mycoplasma species detected in Mirounga angustirostris (northern elephant seal) from the USA.</title>
        <authorList>
            <person name="Volokhov D.V."/>
        </authorList>
    </citation>
    <scope>NUCLEOTIDE SEQUENCE [LARGE SCALE GENOMIC DNA]</scope>
    <source>
        <strain evidence="6 7">Mirounga ES2806-NAS</strain>
    </source>
</reference>
<evidence type="ECO:0000256" key="5">
    <source>
        <dbReference type="PROSITE-ProRule" id="PRU10015"/>
    </source>
</evidence>
<evidence type="ECO:0000256" key="4">
    <source>
        <dbReference type="PROSITE-ProRule" id="PRU01024"/>
    </source>
</evidence>
<keyword evidence="1 4" id="KW-0489">Methyltransferase</keyword>
<keyword evidence="3 4" id="KW-0949">S-adenosyl-L-methionine</keyword>
<dbReference type="InterPro" id="IPR010280">
    <property type="entry name" value="U5_MeTrfase_fam"/>
</dbReference>
<name>A0A6M4JH46_9MOLU</name>
<dbReference type="AlphaFoldDB" id="A0A6M4JH46"/>
<dbReference type="GO" id="GO:0070475">
    <property type="term" value="P:rRNA base methylation"/>
    <property type="evidence" value="ECO:0007669"/>
    <property type="project" value="TreeGrafter"/>
</dbReference>
<gene>
    <name evidence="6" type="primary">rlmD</name>
    <name evidence="6" type="ORF">HLA92_02790</name>
</gene>
<dbReference type="Gene3D" id="2.40.50.140">
    <property type="entry name" value="Nucleic acid-binding proteins"/>
    <property type="match status" value="1"/>
</dbReference>
<sequence length="443" mass="51771">MEYKVNDVLKHQETTEFSYDALGVIRKKNYSIFVFGMLENEIADIKLVKVNSKFAFAKIINLIKTNPKRINGENNLKEITNNPLSILSYKDQLEFKQNIVSYLFKRQLNYENVKPIIPSINEWNYRNKIVLFLELENNKYKMGTYEKMSHNLVEETEYNLATSLIKKVILFLKHNINRFNLQNNKLKRIMIRSNKDESELQIVFITENKHKINEIFIELLISKIKEIKSIIHNVDDVKDKNNLLGFFFNAVYGNNFINDKIENFKFKINWNSFFQINSLQTSNLYNTMLNNINVNPDDIILDAYCGIGTITSFLAKKAKKVIGIEIVKDAILNAKEAQKINNISNIDFYANDIDKQMNILKSKNINFDIVCVDPPRAGLSLDFINLITSQKPREIAYISCNVHTMVRDLIYFKERGYDIKFIQPVDMFPQTPHIEVVGILFKK</sequence>
<dbReference type="CDD" id="cd02440">
    <property type="entry name" value="AdoMet_MTases"/>
    <property type="match status" value="1"/>
</dbReference>
<dbReference type="GO" id="GO:0070041">
    <property type="term" value="F:rRNA (uridine-C5-)-methyltransferase activity"/>
    <property type="evidence" value="ECO:0007669"/>
    <property type="project" value="TreeGrafter"/>
</dbReference>
<organism evidence="6 7">
    <name type="scientific">Mycoplasma miroungirhinis</name>
    <dbReference type="NCBI Taxonomy" id="754516"/>
    <lineage>
        <taxon>Bacteria</taxon>
        <taxon>Bacillati</taxon>
        <taxon>Mycoplasmatota</taxon>
        <taxon>Mollicutes</taxon>
        <taxon>Mycoplasmataceae</taxon>
        <taxon>Mycoplasma</taxon>
    </lineage>
</organism>
<dbReference type="KEGG" id="mmio:HLA92_02790"/>
<dbReference type="PROSITE" id="PS51687">
    <property type="entry name" value="SAM_MT_RNA_M5U"/>
    <property type="match status" value="1"/>
</dbReference>
<feature type="binding site" evidence="4">
    <location>
        <position position="275"/>
    </location>
    <ligand>
        <name>S-adenosyl-L-methionine</name>
        <dbReference type="ChEBI" id="CHEBI:59789"/>
    </ligand>
</feature>
<evidence type="ECO:0000256" key="3">
    <source>
        <dbReference type="ARBA" id="ARBA00022691"/>
    </source>
</evidence>
<dbReference type="NCBIfam" id="TIGR00479">
    <property type="entry name" value="rumA"/>
    <property type="match status" value="1"/>
</dbReference>
<dbReference type="InterPro" id="IPR012340">
    <property type="entry name" value="NA-bd_OB-fold"/>
</dbReference>
<dbReference type="InterPro" id="IPR030391">
    <property type="entry name" value="MeTrfase_TrmA_CS"/>
</dbReference>
<feature type="binding site" evidence="4">
    <location>
        <position position="304"/>
    </location>
    <ligand>
        <name>S-adenosyl-L-methionine</name>
        <dbReference type="ChEBI" id="CHEBI:59789"/>
    </ligand>
</feature>
<evidence type="ECO:0000256" key="2">
    <source>
        <dbReference type="ARBA" id="ARBA00022679"/>
    </source>
</evidence>
<dbReference type="InterPro" id="IPR030390">
    <property type="entry name" value="MeTrfase_TrmA_AS"/>
</dbReference>
<dbReference type="InterPro" id="IPR029063">
    <property type="entry name" value="SAM-dependent_MTases_sf"/>
</dbReference>
<dbReference type="PANTHER" id="PTHR11061:SF30">
    <property type="entry name" value="TRNA (URACIL(54)-C(5))-METHYLTRANSFERASE"/>
    <property type="match status" value="1"/>
</dbReference>
<dbReference type="Gene3D" id="3.40.50.150">
    <property type="entry name" value="Vaccinia Virus protein VP39"/>
    <property type="match status" value="1"/>
</dbReference>
<feature type="binding site" evidence="4">
    <location>
        <position position="373"/>
    </location>
    <ligand>
        <name>S-adenosyl-L-methionine</name>
        <dbReference type="ChEBI" id="CHEBI:59789"/>
    </ligand>
</feature>
<feature type="binding site" evidence="4">
    <location>
        <position position="325"/>
    </location>
    <ligand>
        <name>S-adenosyl-L-methionine</name>
        <dbReference type="ChEBI" id="CHEBI:59789"/>
    </ligand>
</feature>
<proteinExistence type="inferred from homology"/>
<dbReference type="Gene3D" id="2.40.50.1070">
    <property type="match status" value="1"/>
</dbReference>
<dbReference type="Pfam" id="PF05958">
    <property type="entry name" value="tRNA_U5-meth_tr"/>
    <property type="match status" value="1"/>
</dbReference>
<comment type="similarity">
    <text evidence="4">Belongs to the class I-like SAM-binding methyltransferase superfamily. RNA M5U methyltransferase family.</text>
</comment>
<dbReference type="PROSITE" id="PS01231">
    <property type="entry name" value="TRMA_2"/>
    <property type="match status" value="1"/>
</dbReference>
<keyword evidence="2 4" id="KW-0808">Transferase</keyword>
<protein>
    <submittedName>
        <fullName evidence="6">23S rRNA (Uracil(1939)-C(5))-methyltransferase RlmD</fullName>
        <ecNumber evidence="6">2.1.1.190</ecNumber>
    </submittedName>
</protein>
<evidence type="ECO:0000313" key="7">
    <source>
        <dbReference type="Proteomes" id="UP000502118"/>
    </source>
</evidence>
<dbReference type="EMBL" id="CP053097">
    <property type="protein sequence ID" value="QJR44342.1"/>
    <property type="molecule type" value="Genomic_DNA"/>
</dbReference>
<dbReference type="FunFam" id="3.40.50.150:FF:000009">
    <property type="entry name" value="23S rRNA (Uracil(1939)-C(5))-methyltransferase RlmD"/>
    <property type="match status" value="1"/>
</dbReference>
<dbReference type="Proteomes" id="UP000502118">
    <property type="component" value="Chromosome"/>
</dbReference>
<evidence type="ECO:0000313" key="6">
    <source>
        <dbReference type="EMBL" id="QJR44342.1"/>
    </source>
</evidence>